<protein>
    <submittedName>
        <fullName evidence="1">Uncharacterized protein</fullName>
    </submittedName>
</protein>
<accession>A0A1X7UGV5</accession>
<dbReference type="InParanoid" id="A0A1X7UGV5"/>
<evidence type="ECO:0000313" key="1">
    <source>
        <dbReference type="EnsemblMetazoa" id="Aqu2.1.26693_001"/>
    </source>
</evidence>
<reference evidence="1" key="1">
    <citation type="submission" date="2017-05" db="UniProtKB">
        <authorList>
            <consortium name="EnsemblMetazoa"/>
        </authorList>
    </citation>
    <scope>IDENTIFICATION</scope>
</reference>
<dbReference type="AlphaFoldDB" id="A0A1X7UGV5"/>
<sequence>MYMYNNNIKYYCITVYGIYFAGIKFRDLTAFFYSRIKNSTI</sequence>
<dbReference type="EnsemblMetazoa" id="Aqu2.1.26693_001">
    <property type="protein sequence ID" value="Aqu2.1.26693_001"/>
    <property type="gene ID" value="Aqu2.1.26693"/>
</dbReference>
<organism evidence="1">
    <name type="scientific">Amphimedon queenslandica</name>
    <name type="common">Sponge</name>
    <dbReference type="NCBI Taxonomy" id="400682"/>
    <lineage>
        <taxon>Eukaryota</taxon>
        <taxon>Metazoa</taxon>
        <taxon>Porifera</taxon>
        <taxon>Demospongiae</taxon>
        <taxon>Heteroscleromorpha</taxon>
        <taxon>Haplosclerida</taxon>
        <taxon>Niphatidae</taxon>
        <taxon>Amphimedon</taxon>
    </lineage>
</organism>
<name>A0A1X7UGV5_AMPQE</name>
<proteinExistence type="predicted"/>